<reference evidence="11" key="1">
    <citation type="journal article" date="2020" name="bioRxiv">
        <title>Chromosome-level reference genome of the European wasp spider Argiope bruennichi: a resource for studies on range expansion and evolutionary adaptation.</title>
        <authorList>
            <person name="Sheffer M.M."/>
            <person name="Hoppe A."/>
            <person name="Krehenwinkel H."/>
            <person name="Uhl G."/>
            <person name="Kuss A.W."/>
            <person name="Jensen L."/>
            <person name="Jensen C."/>
            <person name="Gillespie R.G."/>
            <person name="Hoff K.J."/>
            <person name="Prost S."/>
        </authorList>
    </citation>
    <scope>NUCLEOTIDE SEQUENCE</scope>
</reference>
<dbReference type="AlphaFoldDB" id="A0A8T0FG84"/>
<dbReference type="Gene3D" id="2.170.210.10">
    <property type="entry name" value="DNA double-strand break repair and VJ recombination XRCC4, N-terminal"/>
    <property type="match status" value="1"/>
</dbReference>
<feature type="compositionally biased region" description="Basic residues" evidence="9">
    <location>
        <begin position="323"/>
        <end position="332"/>
    </location>
</feature>
<feature type="compositionally biased region" description="Polar residues" evidence="9">
    <location>
        <begin position="279"/>
        <end position="290"/>
    </location>
</feature>
<organism evidence="11 12">
    <name type="scientific">Argiope bruennichi</name>
    <name type="common">Wasp spider</name>
    <name type="synonym">Aranea bruennichi</name>
    <dbReference type="NCBI Taxonomy" id="94029"/>
    <lineage>
        <taxon>Eukaryota</taxon>
        <taxon>Metazoa</taxon>
        <taxon>Ecdysozoa</taxon>
        <taxon>Arthropoda</taxon>
        <taxon>Chelicerata</taxon>
        <taxon>Arachnida</taxon>
        <taxon>Araneae</taxon>
        <taxon>Araneomorphae</taxon>
        <taxon>Entelegynae</taxon>
        <taxon>Araneoidea</taxon>
        <taxon>Araneidae</taxon>
        <taxon>Argiope</taxon>
    </lineage>
</organism>
<dbReference type="GO" id="GO:0006303">
    <property type="term" value="P:double-strand break repair via nonhomologous end joining"/>
    <property type="evidence" value="ECO:0007669"/>
    <property type="project" value="TreeGrafter"/>
</dbReference>
<evidence type="ECO:0000313" key="12">
    <source>
        <dbReference type="Proteomes" id="UP000807504"/>
    </source>
</evidence>
<feature type="region of interest" description="Disordered" evidence="9">
    <location>
        <begin position="198"/>
        <end position="243"/>
    </location>
</feature>
<keyword evidence="3" id="KW-0238">DNA-binding</keyword>
<protein>
    <recommendedName>
        <fullName evidence="7">Non-homologous end-joining factor 1</fullName>
    </recommendedName>
</protein>
<feature type="region of interest" description="Disordered" evidence="9">
    <location>
        <begin position="269"/>
        <end position="332"/>
    </location>
</feature>
<evidence type="ECO:0000256" key="6">
    <source>
        <dbReference type="ARBA" id="ARBA00025747"/>
    </source>
</evidence>
<evidence type="ECO:0000256" key="1">
    <source>
        <dbReference type="ARBA" id="ARBA00004123"/>
    </source>
</evidence>
<evidence type="ECO:0000313" key="11">
    <source>
        <dbReference type="EMBL" id="KAF8790026.1"/>
    </source>
</evidence>
<dbReference type="CDD" id="cd22285">
    <property type="entry name" value="HD_XLF_N"/>
    <property type="match status" value="1"/>
</dbReference>
<keyword evidence="8" id="KW-0175">Coiled coil</keyword>
<evidence type="ECO:0000256" key="2">
    <source>
        <dbReference type="ARBA" id="ARBA00022763"/>
    </source>
</evidence>
<dbReference type="PANTHER" id="PTHR32235">
    <property type="entry name" value="NON-HOMOLOGOUS END-JOINING FACTOR 1"/>
    <property type="match status" value="1"/>
</dbReference>
<dbReference type="PANTHER" id="PTHR32235:SF1">
    <property type="entry name" value="NON-HOMOLOGOUS END-JOINING FACTOR 1"/>
    <property type="match status" value="1"/>
</dbReference>
<keyword evidence="5" id="KW-0539">Nucleus</keyword>
<feature type="coiled-coil region" evidence="8">
    <location>
        <begin position="142"/>
        <end position="169"/>
    </location>
</feature>
<dbReference type="InterPro" id="IPR038051">
    <property type="entry name" value="XRCC4-like_N_sf"/>
</dbReference>
<feature type="compositionally biased region" description="Basic and acidic residues" evidence="9">
    <location>
        <begin position="292"/>
        <end position="312"/>
    </location>
</feature>
<sequence>MAREAYDEMWDLDWTEIPEFPYIMKYQFDEEGYVLMISDLVAIYGEKLNEKAIQERFQILNPYAEMLPKVILKHVKQSIKNILAGEQEHEKNKLKIALDSNKLIIQHEFDISGVRFVFNFEPQILSENQFKAHILRPTLLRALILYEEKADLQRKVEELEGKQSSSSNKFATEIDPPASGVIRAFLCLQKDKITLPESLEGTPATHQKANVSPTKGIHSSSISGIPHKRMKDSKSTVKNIPYEEGDSDVTLQFQNRIQQSKEREISIKIEENEADESKAQNGRQTDNRLSSTKREIVEEDSKNSPSQKEESVSKPTTYLKPSPSKRKKILKF</sequence>
<evidence type="ECO:0000256" key="4">
    <source>
        <dbReference type="ARBA" id="ARBA00023204"/>
    </source>
</evidence>
<comment type="caution">
    <text evidence="11">The sequence shown here is derived from an EMBL/GenBank/DDBJ whole genome shotgun (WGS) entry which is preliminary data.</text>
</comment>
<evidence type="ECO:0000256" key="3">
    <source>
        <dbReference type="ARBA" id="ARBA00023125"/>
    </source>
</evidence>
<dbReference type="GO" id="GO:0045027">
    <property type="term" value="F:DNA end binding"/>
    <property type="evidence" value="ECO:0007669"/>
    <property type="project" value="TreeGrafter"/>
</dbReference>
<name>A0A8T0FG84_ARGBR</name>
<dbReference type="InterPro" id="IPR015381">
    <property type="entry name" value="XLF-like_N"/>
</dbReference>
<feature type="compositionally biased region" description="Basic and acidic residues" evidence="9">
    <location>
        <begin position="269"/>
        <end position="278"/>
    </location>
</feature>
<proteinExistence type="inferred from homology"/>
<keyword evidence="12" id="KW-1185">Reference proteome</keyword>
<dbReference type="EMBL" id="JABXBU010000011">
    <property type="protein sequence ID" value="KAF8790026.1"/>
    <property type="molecule type" value="Genomic_DNA"/>
</dbReference>
<gene>
    <name evidence="11" type="ORF">HNY73_005113</name>
</gene>
<keyword evidence="2" id="KW-0227">DNA damage</keyword>
<dbReference type="Pfam" id="PF09302">
    <property type="entry name" value="XLF"/>
    <property type="match status" value="1"/>
</dbReference>
<evidence type="ECO:0000256" key="5">
    <source>
        <dbReference type="ARBA" id="ARBA00023242"/>
    </source>
</evidence>
<feature type="domain" description="XLF-like N-terminal" evidence="10">
    <location>
        <begin position="19"/>
        <end position="121"/>
    </location>
</feature>
<evidence type="ECO:0000259" key="10">
    <source>
        <dbReference type="Pfam" id="PF09302"/>
    </source>
</evidence>
<keyword evidence="4" id="KW-0234">DNA repair</keyword>
<evidence type="ECO:0000256" key="7">
    <source>
        <dbReference type="ARBA" id="ARBA00044529"/>
    </source>
</evidence>
<dbReference type="GO" id="GO:0032807">
    <property type="term" value="C:DNA ligase IV complex"/>
    <property type="evidence" value="ECO:0007669"/>
    <property type="project" value="TreeGrafter"/>
</dbReference>
<evidence type="ECO:0000256" key="9">
    <source>
        <dbReference type="SAM" id="MobiDB-lite"/>
    </source>
</evidence>
<reference evidence="11" key="2">
    <citation type="submission" date="2020-06" db="EMBL/GenBank/DDBJ databases">
        <authorList>
            <person name="Sheffer M."/>
        </authorList>
    </citation>
    <scope>NUCLEOTIDE SEQUENCE</scope>
</reference>
<dbReference type="Proteomes" id="UP000807504">
    <property type="component" value="Unassembled WGS sequence"/>
</dbReference>
<evidence type="ECO:0000256" key="8">
    <source>
        <dbReference type="SAM" id="Coils"/>
    </source>
</evidence>
<comment type="subcellular location">
    <subcellularLocation>
        <location evidence="1">Nucleus</location>
    </subcellularLocation>
</comment>
<feature type="compositionally biased region" description="Low complexity" evidence="9">
    <location>
        <begin position="216"/>
        <end position="225"/>
    </location>
</feature>
<comment type="similarity">
    <text evidence="6">Belongs to the XRCC4-XLF family. XLF subfamily.</text>
</comment>
<feature type="compositionally biased region" description="Polar residues" evidence="9">
    <location>
        <begin position="204"/>
        <end position="213"/>
    </location>
</feature>
<dbReference type="InterPro" id="IPR052287">
    <property type="entry name" value="NHEJ_factor"/>
</dbReference>
<accession>A0A8T0FG84</accession>